<feature type="compositionally biased region" description="Low complexity" evidence="1">
    <location>
        <begin position="39"/>
        <end position="48"/>
    </location>
</feature>
<sequence>MPHDQFMLHETHEPPFLQPATAAEPLPLFRPPPPPPPATQAASSKPTATLISTTSSDAPTSAFVTAPPSPASRWWDASVDYNAPHAGPEPDPPLAPMGSSDAFFRVFLDNNTTTASRPDSTSVVPFSGTAASAAPLASGPASALGPTQPSLNPPSGQCNFVDLTPGGNGAKCGCRRFYSSCDALKSEPTEFCMCMHHACFHDHSPSNASANAPAQQLDTPASYLPPPPLLPPHSQLQSHIQPSIKTPRIAQSPLQDISSRFSQVTASRPPMLPPSHRPSTSASHAACLHPPPPPPPRPLMDPRNPKTQSTSIPDTLGWNSPGTAQLCSKNDSISTTIAPARQPSSQLSTTTTSSSFFLPFGGKGAHLIGALGTKAREPLRDKLHNKDETTVEQPSILKPKRPTCDSMATTCSDSEVAEPAKSLSKAFKHPLNKNISSTESPSNETRNMDLKNLTDMVNSYEHRLDRLENASVITSMHEECNERHESLDLRLYDLETRVEDVEKLVNDNSFKGGQDSMSSDGYGRADLVSRIEALQAQVNLLQNTVPSIWQPWEVDVVFLPFALHKIWLPSHEFKINSSLDSLPGTDSWTSQPPGAYSLSSSHRPQSPFCQDWGSDEDGQDWLLPRAYRIDSLLDKRLRSRGCIRRISVKGPDARSVQIAINASFAGLLGSISAQRQSQLSFTRTSKFMALQQDWVPLRKIHKDSRLRFLTPAEMITPAAWDVVFLKSVLMKSSQPRLFITQPEAYVQDRIAFDMGWSWQRLRELSRFYSEDSESQEVGEADALEECWTWNDLLDGQSAEAYKPWLGDSSISPASHRNPAHSHASRRASSPLSSSRGQTPNKVVKAPSRTMLGRTASVPPARHVPSYSFPSASAPDNRRRMTCHDGHPQSPIRASFARRRPTRSPSNRAHPTPRWSSGPPSPRPFALNTPTPDGTRAVSSSSSKGSRATAFNYATPHSNTTAPAGANAESDADTDIAGANDGDTFMTEDSFSINGDSDSGPILHNHHDNIRQALQSHAASFHGHSPFHSQHSKHEFASDDPASWHQLPEDEPWPGIEDHVSPCNDADGQCQDQNKDQGQDQSQDHAIICRQPGSKSANGTGSTSDASSSQPSEYPSTHPDHGGFHIHEDEDEDENMIL</sequence>
<organism evidence="2 3">
    <name type="scientific">Ceratocystis fimbriata CBS 114723</name>
    <dbReference type="NCBI Taxonomy" id="1035309"/>
    <lineage>
        <taxon>Eukaryota</taxon>
        <taxon>Fungi</taxon>
        <taxon>Dikarya</taxon>
        <taxon>Ascomycota</taxon>
        <taxon>Pezizomycotina</taxon>
        <taxon>Sordariomycetes</taxon>
        <taxon>Hypocreomycetidae</taxon>
        <taxon>Microascales</taxon>
        <taxon>Ceratocystidaceae</taxon>
        <taxon>Ceratocystis</taxon>
    </lineage>
</organism>
<feature type="compositionally biased region" description="Pro residues" evidence="1">
    <location>
        <begin position="28"/>
        <end position="38"/>
    </location>
</feature>
<gene>
    <name evidence="2" type="ORF">CFIMG_002808RA</name>
</gene>
<proteinExistence type="predicted"/>
<feature type="compositionally biased region" description="Polar residues" evidence="1">
    <location>
        <begin position="1092"/>
        <end position="1114"/>
    </location>
</feature>
<feature type="region of interest" description="Disordered" evidence="1">
    <location>
        <begin position="809"/>
        <end position="1003"/>
    </location>
</feature>
<evidence type="ECO:0000313" key="3">
    <source>
        <dbReference type="Proteomes" id="UP000222788"/>
    </source>
</evidence>
<evidence type="ECO:0000313" key="2">
    <source>
        <dbReference type="EMBL" id="PHH53963.1"/>
    </source>
</evidence>
<feature type="compositionally biased region" description="Basic and acidic residues" evidence="1">
    <location>
        <begin position="875"/>
        <end position="886"/>
    </location>
</feature>
<feature type="region of interest" description="Disordered" evidence="1">
    <location>
        <begin position="1018"/>
        <end position="1137"/>
    </location>
</feature>
<feature type="compositionally biased region" description="Basic and acidic residues" evidence="1">
    <location>
        <begin position="1117"/>
        <end position="1127"/>
    </location>
</feature>
<feature type="region of interest" description="Disordered" evidence="1">
    <location>
        <begin position="1"/>
        <end position="70"/>
    </location>
</feature>
<feature type="compositionally biased region" description="Polar residues" evidence="1">
    <location>
        <begin position="306"/>
        <end position="327"/>
    </location>
</feature>
<feature type="compositionally biased region" description="Polar residues" evidence="1">
    <location>
        <begin position="986"/>
        <end position="996"/>
    </location>
</feature>
<dbReference type="OrthoDB" id="5427134at2759"/>
<reference evidence="2 3" key="1">
    <citation type="journal article" date="2013" name="Fungal Biol.">
        <title>Analysis of microsatellite markers in the genome of the plant pathogen Ceratocystis fimbriata.</title>
        <authorList>
            <person name="Simpson M.C."/>
            <person name="Wilken P.M."/>
            <person name="Coetzee M.P."/>
            <person name="Wingfield M.J."/>
            <person name="Wingfield B.D."/>
        </authorList>
    </citation>
    <scope>NUCLEOTIDE SEQUENCE [LARGE SCALE GENOMIC DNA]</scope>
    <source>
        <strain evidence="2 3">CBS 114723</strain>
    </source>
</reference>
<name>A0A2C5X8N3_9PEZI</name>
<comment type="caution">
    <text evidence="2">The sequence shown here is derived from an EMBL/GenBank/DDBJ whole genome shotgun (WGS) entry which is preliminary data.</text>
</comment>
<dbReference type="AlphaFoldDB" id="A0A2C5X8N3"/>
<evidence type="ECO:0000256" key="1">
    <source>
        <dbReference type="SAM" id="MobiDB-lite"/>
    </source>
</evidence>
<protein>
    <submittedName>
        <fullName evidence="2">Uncharacterized protein</fullName>
    </submittedName>
</protein>
<dbReference type="EMBL" id="APWK03000034">
    <property type="protein sequence ID" value="PHH53963.1"/>
    <property type="molecule type" value="Genomic_DNA"/>
</dbReference>
<feature type="compositionally biased region" description="Pro residues" evidence="1">
    <location>
        <begin position="289"/>
        <end position="299"/>
    </location>
</feature>
<reference evidence="2 3" key="2">
    <citation type="journal article" date="2013" name="IMA Fungus">
        <title>IMA Genome-F 1: Ceratocystis fimbriata: Draft nuclear genome sequence for the plant pathogen, Ceratocystis fimbriata.</title>
        <authorList>
            <person name="Wilken P.M."/>
            <person name="Steenkamp E.T."/>
            <person name="Wingfield M.J."/>
            <person name="de Beer Z.W."/>
            <person name="Wingfield B.D."/>
        </authorList>
    </citation>
    <scope>NUCLEOTIDE SEQUENCE [LARGE SCALE GENOMIC DNA]</scope>
    <source>
        <strain evidence="2 3">CBS 114723</strain>
    </source>
</reference>
<feature type="compositionally biased region" description="Basic and acidic residues" evidence="1">
    <location>
        <begin position="1"/>
        <end position="13"/>
    </location>
</feature>
<accession>A0A2C5X8N3</accession>
<feature type="compositionally biased region" description="Polar residues" evidence="1">
    <location>
        <begin position="49"/>
        <end position="63"/>
    </location>
</feature>
<feature type="region of interest" description="Disordered" evidence="1">
    <location>
        <begin position="261"/>
        <end position="327"/>
    </location>
</feature>
<dbReference type="STRING" id="1035309.A0A2C5X8N3"/>
<dbReference type="Proteomes" id="UP000222788">
    <property type="component" value="Unassembled WGS sequence"/>
</dbReference>
<keyword evidence="3" id="KW-1185">Reference proteome</keyword>
<feature type="compositionally biased region" description="Low complexity" evidence="1">
    <location>
        <begin position="826"/>
        <end position="835"/>
    </location>
</feature>
<feature type="region of interest" description="Disordered" evidence="1">
    <location>
        <begin position="206"/>
        <end position="241"/>
    </location>
</feature>
<feature type="compositionally biased region" description="Acidic residues" evidence="1">
    <location>
        <begin position="1128"/>
        <end position="1137"/>
    </location>
</feature>